<sequence>MPEGLAAAFATPGLPFLALAVLVAGLVRGFSGFGAALIMMPVAAAIMPLPVAIVMMAVVGVLSWPVLLPRALREADRSEAAILGLAALVTAPLGTWVLTAVPQEVLRWTLATIASATLLALLSGLRYRGRVSRPGVAAVGGAVGLMGGATGLSGPPAVLFYLAGQARAPAIRANVIVAFAIFEIGVIASLFARDLVTMRAIWLGLAMALPYLLGSTVGQMLFRPEREREFRLAAYVTIALAILSSLPVFD</sequence>
<dbReference type="Proteomes" id="UP000443843">
    <property type="component" value="Unassembled WGS sequence"/>
</dbReference>
<keyword evidence="3" id="KW-0813">Transport</keyword>
<evidence type="ECO:0000256" key="5">
    <source>
        <dbReference type="ARBA" id="ARBA00022692"/>
    </source>
</evidence>
<name>A0A844WBJ9_9RHOB</name>
<accession>A0A844WBJ9</accession>
<keyword evidence="5 8" id="KW-0812">Transmembrane</keyword>
<organism evidence="9 10">
    <name type="scientific">Pseudooceanicola pacificus</name>
    <dbReference type="NCBI Taxonomy" id="2676438"/>
    <lineage>
        <taxon>Bacteria</taxon>
        <taxon>Pseudomonadati</taxon>
        <taxon>Pseudomonadota</taxon>
        <taxon>Alphaproteobacteria</taxon>
        <taxon>Rhodobacterales</taxon>
        <taxon>Paracoccaceae</taxon>
        <taxon>Pseudooceanicola</taxon>
    </lineage>
</organism>
<evidence type="ECO:0000313" key="9">
    <source>
        <dbReference type="EMBL" id="MWB78553.1"/>
    </source>
</evidence>
<protein>
    <recommendedName>
        <fullName evidence="8">Probable membrane transporter protein</fullName>
    </recommendedName>
</protein>
<dbReference type="InterPro" id="IPR002781">
    <property type="entry name" value="TM_pro_TauE-like"/>
</dbReference>
<feature type="transmembrane region" description="Helical" evidence="8">
    <location>
        <begin position="137"/>
        <end position="163"/>
    </location>
</feature>
<dbReference type="Pfam" id="PF01925">
    <property type="entry name" value="TauE"/>
    <property type="match status" value="1"/>
</dbReference>
<keyword evidence="10" id="KW-1185">Reference proteome</keyword>
<gene>
    <name evidence="9" type="ORF">GLS40_10990</name>
</gene>
<keyword evidence="6 8" id="KW-1133">Transmembrane helix</keyword>
<dbReference type="EMBL" id="WNXQ01000005">
    <property type="protein sequence ID" value="MWB78553.1"/>
    <property type="molecule type" value="Genomic_DNA"/>
</dbReference>
<feature type="transmembrane region" description="Helical" evidence="8">
    <location>
        <begin position="232"/>
        <end position="249"/>
    </location>
</feature>
<dbReference type="InterPro" id="IPR052017">
    <property type="entry name" value="TSUP"/>
</dbReference>
<keyword evidence="7 8" id="KW-0472">Membrane</keyword>
<proteinExistence type="inferred from homology"/>
<comment type="caution">
    <text evidence="9">The sequence shown here is derived from an EMBL/GenBank/DDBJ whole genome shotgun (WGS) entry which is preliminary data.</text>
</comment>
<comment type="similarity">
    <text evidence="2 8">Belongs to the 4-toluene sulfonate uptake permease (TSUP) (TC 2.A.102) family.</text>
</comment>
<comment type="subcellular location">
    <subcellularLocation>
        <location evidence="1 8">Cell membrane</location>
        <topology evidence="1 8">Multi-pass membrane protein</topology>
    </subcellularLocation>
</comment>
<evidence type="ECO:0000256" key="2">
    <source>
        <dbReference type="ARBA" id="ARBA00009142"/>
    </source>
</evidence>
<feature type="transmembrane region" description="Helical" evidence="8">
    <location>
        <begin position="105"/>
        <end position="125"/>
    </location>
</feature>
<dbReference type="PANTHER" id="PTHR30269">
    <property type="entry name" value="TRANSMEMBRANE PROTEIN YFCA"/>
    <property type="match status" value="1"/>
</dbReference>
<dbReference type="GO" id="GO:0005886">
    <property type="term" value="C:plasma membrane"/>
    <property type="evidence" value="ECO:0007669"/>
    <property type="project" value="UniProtKB-SubCell"/>
</dbReference>
<dbReference type="PANTHER" id="PTHR30269:SF37">
    <property type="entry name" value="MEMBRANE TRANSPORTER PROTEIN"/>
    <property type="match status" value="1"/>
</dbReference>
<evidence type="ECO:0000256" key="7">
    <source>
        <dbReference type="ARBA" id="ARBA00023136"/>
    </source>
</evidence>
<evidence type="ECO:0000256" key="4">
    <source>
        <dbReference type="ARBA" id="ARBA00022475"/>
    </source>
</evidence>
<feature type="transmembrane region" description="Helical" evidence="8">
    <location>
        <begin position="80"/>
        <end position="99"/>
    </location>
</feature>
<dbReference type="AlphaFoldDB" id="A0A844WBJ9"/>
<evidence type="ECO:0000256" key="6">
    <source>
        <dbReference type="ARBA" id="ARBA00022989"/>
    </source>
</evidence>
<feature type="transmembrane region" description="Helical" evidence="8">
    <location>
        <begin position="200"/>
        <end position="220"/>
    </location>
</feature>
<feature type="transmembrane region" description="Helical" evidence="8">
    <location>
        <begin position="45"/>
        <end position="68"/>
    </location>
</feature>
<reference evidence="9 10" key="1">
    <citation type="submission" date="2019-11" db="EMBL/GenBank/DDBJ databases">
        <title>Pseudooceanicola pacifica sp. nov., isolated from deep-sea sediment of the Pacific Ocean.</title>
        <authorList>
            <person name="Lyu L."/>
        </authorList>
    </citation>
    <scope>NUCLEOTIDE SEQUENCE [LARGE SCALE GENOMIC DNA]</scope>
    <source>
        <strain evidence="9 10">216_PA32_1</strain>
    </source>
</reference>
<evidence type="ECO:0000313" key="10">
    <source>
        <dbReference type="Proteomes" id="UP000443843"/>
    </source>
</evidence>
<keyword evidence="4 8" id="KW-1003">Cell membrane</keyword>
<evidence type="ECO:0000256" key="1">
    <source>
        <dbReference type="ARBA" id="ARBA00004651"/>
    </source>
</evidence>
<evidence type="ECO:0000256" key="3">
    <source>
        <dbReference type="ARBA" id="ARBA00022448"/>
    </source>
</evidence>
<evidence type="ECO:0000256" key="8">
    <source>
        <dbReference type="RuleBase" id="RU363041"/>
    </source>
</evidence>
<feature type="transmembrane region" description="Helical" evidence="8">
    <location>
        <begin position="175"/>
        <end position="193"/>
    </location>
</feature>
<dbReference type="RefSeq" id="WP_160382769.1">
    <property type="nucleotide sequence ID" value="NZ_WNXQ01000005.1"/>
</dbReference>